<dbReference type="OrthoDB" id="321051at2759"/>
<comment type="caution">
    <text evidence="1">The sequence shown here is derived from an EMBL/GenBank/DDBJ whole genome shotgun (WGS) entry which is preliminary data.</text>
</comment>
<dbReference type="Proteomes" id="UP000187209">
    <property type="component" value="Unassembled WGS sequence"/>
</dbReference>
<keyword evidence="2" id="KW-1185">Reference proteome</keyword>
<dbReference type="AlphaFoldDB" id="A0A1R2CWD3"/>
<protein>
    <submittedName>
        <fullName evidence="1">Uncharacterized protein</fullName>
    </submittedName>
</protein>
<reference evidence="1 2" key="1">
    <citation type="submission" date="2016-11" db="EMBL/GenBank/DDBJ databases">
        <title>The macronuclear genome of Stentor coeruleus: a giant cell with tiny introns.</title>
        <authorList>
            <person name="Slabodnick M."/>
            <person name="Ruby J.G."/>
            <person name="Reiff S.B."/>
            <person name="Swart E.C."/>
            <person name="Gosai S."/>
            <person name="Prabakaran S."/>
            <person name="Witkowska E."/>
            <person name="Larue G.E."/>
            <person name="Fisher S."/>
            <person name="Freeman R.M."/>
            <person name="Gunawardena J."/>
            <person name="Chu W."/>
            <person name="Stover N.A."/>
            <person name="Gregory B.D."/>
            <person name="Nowacki M."/>
            <person name="Derisi J."/>
            <person name="Roy S.W."/>
            <person name="Marshall W.F."/>
            <person name="Sood P."/>
        </authorList>
    </citation>
    <scope>NUCLEOTIDE SEQUENCE [LARGE SCALE GENOMIC DNA]</scope>
    <source>
        <strain evidence="1">WM001</strain>
    </source>
</reference>
<sequence length="329" mass="38649">MAIRIRSIMDMDMEFQEGFELFEEITETQEPEWMQLNRQWTSEHPSVLFQKCPRSVFDGWVICESNEKSNPFLNATSSCCDNKTKKCFIDKIDLKSLVEDPDSFDINSLFAETDDHCSSCEYKSRKWMKSDEVKLLRYINSRKTMNIEMWKRIALELGRSINSVRIKAAQLKKAQEHKTESMKKPTIQTMISSALDKFQDNRGTKDQIITKIEELYGTITQKCWKTSVKQLLNTSFKKIPGVYRLNCDKKNVDIKKCITMGDYIVWVLGKYGELKKSHIKDRIKEHFGKYLNDEVNQKGIQTWELTFVKKLKTCKFIDFSKSKTMFMNS</sequence>
<proteinExistence type="predicted"/>
<evidence type="ECO:0000313" key="1">
    <source>
        <dbReference type="EMBL" id="OMJ93312.1"/>
    </source>
</evidence>
<name>A0A1R2CWD3_9CILI</name>
<accession>A0A1R2CWD3</accession>
<organism evidence="1 2">
    <name type="scientific">Stentor coeruleus</name>
    <dbReference type="NCBI Taxonomy" id="5963"/>
    <lineage>
        <taxon>Eukaryota</taxon>
        <taxon>Sar</taxon>
        <taxon>Alveolata</taxon>
        <taxon>Ciliophora</taxon>
        <taxon>Postciliodesmatophora</taxon>
        <taxon>Heterotrichea</taxon>
        <taxon>Heterotrichida</taxon>
        <taxon>Stentoridae</taxon>
        <taxon>Stentor</taxon>
    </lineage>
</organism>
<gene>
    <name evidence="1" type="ORF">SteCoe_3779</name>
</gene>
<dbReference type="EMBL" id="MPUH01000045">
    <property type="protein sequence ID" value="OMJ93312.1"/>
    <property type="molecule type" value="Genomic_DNA"/>
</dbReference>
<evidence type="ECO:0000313" key="2">
    <source>
        <dbReference type="Proteomes" id="UP000187209"/>
    </source>
</evidence>